<evidence type="ECO:0000313" key="2">
    <source>
        <dbReference type="EMBL" id="MDM1549792.1"/>
    </source>
</evidence>
<feature type="signal peptide" evidence="1">
    <location>
        <begin position="1"/>
        <end position="20"/>
    </location>
</feature>
<proteinExistence type="predicted"/>
<dbReference type="EMBL" id="JACALR010000001">
    <property type="protein sequence ID" value="MDM1549792.1"/>
    <property type="molecule type" value="Genomic_DNA"/>
</dbReference>
<keyword evidence="1" id="KW-0732">Signal</keyword>
<gene>
    <name evidence="2" type="ORF">HX095_00990</name>
</gene>
<reference evidence="2" key="2">
    <citation type="journal article" date="2022" name="Sci. Total Environ.">
        <title>Prevalence, transmission, and molecular epidemiology of tet(X)-positive bacteria among humans, animals, and environmental niches in China: An epidemiological, and genomic-based study.</title>
        <authorList>
            <person name="Dong N."/>
            <person name="Zeng Y."/>
            <person name="Cai C."/>
            <person name="Sun C."/>
            <person name="Lu J."/>
            <person name="Liu C."/>
            <person name="Zhou H."/>
            <person name="Sun Q."/>
            <person name="Shu L."/>
            <person name="Wang H."/>
            <person name="Wang Y."/>
            <person name="Wang S."/>
            <person name="Wu C."/>
            <person name="Chan E.W."/>
            <person name="Chen G."/>
            <person name="Shen Z."/>
            <person name="Chen S."/>
            <person name="Zhang R."/>
        </authorList>
    </citation>
    <scope>NUCLEOTIDE SEQUENCE</scope>
    <source>
        <strain evidence="2">210</strain>
    </source>
</reference>
<sequence>MKKQLCLIIILLCVSTYSQIGIGVNNPTRMLHVNGDIKIRNLSFKASDPNYSRVLAIDNQGNIDYIDKTSILPESNGNINKIVVNNSYTTSGGTPLNSQILKCGKFEFSFISNSNTGDVRFRLTDAPAQTVRVYTTFEQNWTGNGFQYQAKSTPKEFTTENNFIDVPFDGQARIENGEYNELYLSYPKEQDFYRVSFYRVQQNSTTYWVTACEKF</sequence>
<dbReference type="RefSeq" id="WP_286484663.1">
    <property type="nucleotide sequence ID" value="NZ_JACALR010000001.1"/>
</dbReference>
<feature type="chain" id="PRO_5043756553" evidence="1">
    <location>
        <begin position="21"/>
        <end position="215"/>
    </location>
</feature>
<evidence type="ECO:0000256" key="1">
    <source>
        <dbReference type="SAM" id="SignalP"/>
    </source>
</evidence>
<organism evidence="2 3">
    <name type="scientific">Empedobacter falsenii</name>
    <dbReference type="NCBI Taxonomy" id="343874"/>
    <lineage>
        <taxon>Bacteria</taxon>
        <taxon>Pseudomonadati</taxon>
        <taxon>Bacteroidota</taxon>
        <taxon>Flavobacteriia</taxon>
        <taxon>Flavobacteriales</taxon>
        <taxon>Weeksellaceae</taxon>
        <taxon>Empedobacter</taxon>
    </lineage>
</organism>
<reference evidence="2" key="1">
    <citation type="submission" date="2020-06" db="EMBL/GenBank/DDBJ databases">
        <authorList>
            <person name="Dong N."/>
        </authorList>
    </citation>
    <scope>NUCLEOTIDE SEQUENCE</scope>
    <source>
        <strain evidence="2">210</strain>
    </source>
</reference>
<dbReference type="Proteomes" id="UP001173578">
    <property type="component" value="Unassembled WGS sequence"/>
</dbReference>
<name>A0AAW7DGN2_9FLAO</name>
<protein>
    <submittedName>
        <fullName evidence="2">Uncharacterized protein</fullName>
    </submittedName>
</protein>
<evidence type="ECO:0000313" key="3">
    <source>
        <dbReference type="Proteomes" id="UP001173578"/>
    </source>
</evidence>
<comment type="caution">
    <text evidence="2">The sequence shown here is derived from an EMBL/GenBank/DDBJ whole genome shotgun (WGS) entry which is preliminary data.</text>
</comment>
<accession>A0AAW7DGN2</accession>
<dbReference type="AlphaFoldDB" id="A0AAW7DGN2"/>